<feature type="compositionally biased region" description="Polar residues" evidence="4">
    <location>
        <begin position="790"/>
        <end position="814"/>
    </location>
</feature>
<evidence type="ECO:0000313" key="8">
    <source>
        <dbReference type="EMBL" id="CDG69080.1"/>
    </source>
</evidence>
<evidence type="ECO:0000259" key="6">
    <source>
        <dbReference type="PROSITE" id="PS50052"/>
    </source>
</evidence>
<feature type="region of interest" description="Disordered" evidence="4">
    <location>
        <begin position="180"/>
        <end position="212"/>
    </location>
</feature>
<dbReference type="InterPro" id="IPR001478">
    <property type="entry name" value="PDZ"/>
</dbReference>
<dbReference type="PROSITE" id="PS00856">
    <property type="entry name" value="GUANYLATE_KINASE_1"/>
    <property type="match status" value="1"/>
</dbReference>
<feature type="compositionally biased region" description="Basic and acidic residues" evidence="4">
    <location>
        <begin position="954"/>
        <end position="974"/>
    </location>
</feature>
<feature type="domain" description="PDZ" evidence="7">
    <location>
        <begin position="14"/>
        <end position="91"/>
    </location>
</feature>
<dbReference type="GO" id="GO:0016301">
    <property type="term" value="F:kinase activity"/>
    <property type="evidence" value="ECO:0007669"/>
    <property type="project" value="UniProtKB-KW"/>
</dbReference>
<feature type="domain" description="PDZ" evidence="7">
    <location>
        <begin position="830"/>
        <end position="912"/>
    </location>
</feature>
<dbReference type="FunFam" id="3.30.63.10:FF:000003">
    <property type="entry name" value="Membrane-associated guanylate kinase, WW and PDZ domain-containing protein 3 isoform 1"/>
    <property type="match status" value="1"/>
</dbReference>
<feature type="compositionally biased region" description="Basic and acidic residues" evidence="4">
    <location>
        <begin position="202"/>
        <end position="212"/>
    </location>
</feature>
<feature type="region of interest" description="Disordered" evidence="4">
    <location>
        <begin position="239"/>
        <end position="267"/>
    </location>
</feature>
<reference evidence="8" key="1">
    <citation type="journal article" date="2013" name="Genome Biol. Evol.">
        <title>Punctuated emergences of genetic and phenotypic innovations in eumetazoan, bilaterian, euteleostome, and hominidae ancestors.</title>
        <authorList>
            <person name="Wenger Y."/>
            <person name="Galliot B."/>
        </authorList>
    </citation>
    <scope>NUCLEOTIDE SEQUENCE</scope>
    <source>
        <tissue evidence="8">Whole animals</tissue>
    </source>
</reference>
<dbReference type="SMART" id="SM00456">
    <property type="entry name" value="WW"/>
    <property type="match status" value="2"/>
</dbReference>
<dbReference type="SMART" id="SM00072">
    <property type="entry name" value="GuKc"/>
    <property type="match status" value="1"/>
</dbReference>
<dbReference type="CDD" id="cd06730">
    <property type="entry name" value="PDZ0_MAGI-1_3-like"/>
    <property type="match status" value="1"/>
</dbReference>
<feature type="domain" description="Guanylate kinase-like" evidence="6">
    <location>
        <begin position="101"/>
        <end position="181"/>
    </location>
</feature>
<dbReference type="SUPFAM" id="SSF50156">
    <property type="entry name" value="PDZ domain-like"/>
    <property type="match status" value="6"/>
</dbReference>
<evidence type="ECO:0000259" key="7">
    <source>
        <dbReference type="PROSITE" id="PS50106"/>
    </source>
</evidence>
<feature type="domain" description="PDZ" evidence="7">
    <location>
        <begin position="1026"/>
        <end position="1106"/>
    </location>
</feature>
<dbReference type="AlphaFoldDB" id="T2MB42"/>
<dbReference type="KEGG" id="hmg:100202589"/>
<feature type="region of interest" description="Disordered" evidence="4">
    <location>
        <begin position="909"/>
        <end position="990"/>
    </location>
</feature>
<dbReference type="PROSITE" id="PS50052">
    <property type="entry name" value="GUANYLATE_KINASE_2"/>
    <property type="match status" value="1"/>
</dbReference>
<evidence type="ECO:0000256" key="1">
    <source>
        <dbReference type="ARBA" id="ARBA00004170"/>
    </source>
</evidence>
<dbReference type="InterPro" id="IPR001202">
    <property type="entry name" value="WW_dom"/>
</dbReference>
<dbReference type="GO" id="GO:0007165">
    <property type="term" value="P:signal transduction"/>
    <property type="evidence" value="ECO:0007669"/>
    <property type="project" value="TreeGrafter"/>
</dbReference>
<dbReference type="CDD" id="cd06731">
    <property type="entry name" value="PDZ1_MAGI-1_3-like"/>
    <property type="match status" value="1"/>
</dbReference>
<feature type="compositionally biased region" description="Basic and acidic residues" evidence="4">
    <location>
        <begin position="763"/>
        <end position="785"/>
    </location>
</feature>
<dbReference type="EMBL" id="HAAD01002848">
    <property type="protein sequence ID" value="CDG69080.1"/>
    <property type="molecule type" value="mRNA"/>
</dbReference>
<dbReference type="Pfam" id="PF00397">
    <property type="entry name" value="WW"/>
    <property type="match status" value="2"/>
</dbReference>
<dbReference type="SUPFAM" id="SSF52540">
    <property type="entry name" value="P-loop containing nucleoside triphosphate hydrolases"/>
    <property type="match status" value="1"/>
</dbReference>
<dbReference type="InterPro" id="IPR008145">
    <property type="entry name" value="GK/Ca_channel_bsu"/>
</dbReference>
<keyword evidence="2" id="KW-0677">Repeat</keyword>
<dbReference type="CDD" id="cd00201">
    <property type="entry name" value="WW"/>
    <property type="match status" value="2"/>
</dbReference>
<feature type="domain" description="PDZ" evidence="7">
    <location>
        <begin position="324"/>
        <end position="394"/>
    </location>
</feature>
<dbReference type="InterPro" id="IPR008144">
    <property type="entry name" value="Guanylate_kin-like_dom"/>
</dbReference>
<accession>T2MB42</accession>
<organism evidence="8">
    <name type="scientific">Hydra vulgaris</name>
    <name type="common">Hydra</name>
    <name type="synonym">Hydra attenuata</name>
    <dbReference type="NCBI Taxonomy" id="6087"/>
    <lineage>
        <taxon>Eukaryota</taxon>
        <taxon>Metazoa</taxon>
        <taxon>Cnidaria</taxon>
        <taxon>Hydrozoa</taxon>
        <taxon>Hydroidolina</taxon>
        <taxon>Anthoathecata</taxon>
        <taxon>Aplanulata</taxon>
        <taxon>Hydridae</taxon>
        <taxon>Hydra</taxon>
    </lineage>
</organism>
<dbReference type="SMART" id="SM00228">
    <property type="entry name" value="PDZ"/>
    <property type="match status" value="6"/>
</dbReference>
<keyword evidence="3" id="KW-0472">Membrane</keyword>
<proteinExistence type="evidence at transcript level"/>
<feature type="domain" description="WW" evidence="5">
    <location>
        <begin position="213"/>
        <end position="246"/>
    </location>
</feature>
<protein>
    <submittedName>
        <fullName evidence="8">Membrane-associated guanylate kinase, WW and PDZ domain-containing protein 2</fullName>
    </submittedName>
</protein>
<dbReference type="GO" id="GO:0005737">
    <property type="term" value="C:cytoplasm"/>
    <property type="evidence" value="ECO:0007669"/>
    <property type="project" value="TreeGrafter"/>
</dbReference>
<sequence>MNNSVRHWSSSVNKAVVQRSSNGSFNLCIEGGSEYGQFVVIGDVLTDKVLYKTGRLTPGEIILEINGTHIAGYTQSDGISLIRNSGNILRITSVISGFGISRDLRRYLGTRFSKGSIDHELQQTIRDNLYMRTVPCTTRSPRDGEVPGVDYEFLSVNAYLELERSGRLLESGFYEGNYYGTPKPPKTPMTPGTGTIRKQKVHKPEEKKDDLKDPLPINWEIAYTKDGEMYFVDHNTGRTQWEDPRKVKPPSRPSVLPPEESLPPGWEKVDDPKYGTYYIDHVNRKTQYEKPDFPQKNGKIDNSREVGRKNLIIDTSKLQGETFRVSLRKGAKGFGFTIIGGEQPGEVLQVNNIVRGGTADLDGHLRTGDIIMRLNGRNVLNWTHSDIIRFLQGTRVGETVEMDLVRGYELPFNSEGPEVQKLTSGISQLQNGNKSMLDNNQLNEKSMRFDNNSGYLSDGGGSRSGAATPVAFRSGPPQYIVVPVVRGPNGFGFTIADSPYGQRVKDLVDQRRCQGLQQGDVIIQINNSVVHNLDHSEVVEVLKSCPRGIPTNFQVQRSGILSVVKSMPSTIGKMERPKSMPALDEDVSLAPGLRSTTSMGVISTNGQASTALSTYEERTHPQISESGDGYKSLKRAVQGNARKTEPEVELPSIYKDYVVTLKRGPGGFGFRIVGGQEEKTQVCIDTIVENGAAEQDGRLRPGDIILAVDGVNVVDASHKKVITLMGNAGLNGQVTLRLRRKNESSNNIEDYKKSLPRLQDLERARSDNESVHSDKVEEWLEDQHNPRNAYRNSQPMANIQSVSNRSKSEMNLSTKPAVPVVTTKLQKEKIINLSRTQNEGFGFVIMSSPSSNDSVIGRIIPGSPSDRCGELHVNDVLISVNDTDVSTLSHSEIVSMVKSSGLHVKLVVTPANTQSNNPSDEVPPCPAKPQYYDDAPPRPAEPRNYTPSAIKNNDQLKNKEQERDYIQQVREKESQQPNRPKSAPLTSYNNEKDITDSKCVTASSKAFLPSDESDAEEKTAKTETFSVVLKKGETGFGFSIKGGEGVPISILRLAENGAAWNDGRLKVGDEILEINNADSEVMSHSQAVNAIRNSGKSCELLIRRHIKSKESETVRPRVEYY</sequence>
<name>T2MB42_HYDVU</name>
<evidence type="ECO:0000256" key="2">
    <source>
        <dbReference type="ARBA" id="ARBA00022737"/>
    </source>
</evidence>
<dbReference type="PROSITE" id="PS50020">
    <property type="entry name" value="WW_DOMAIN_2"/>
    <property type="match status" value="2"/>
</dbReference>
<dbReference type="CDD" id="cd06732">
    <property type="entry name" value="PDZ2_MAGI-1_3-like"/>
    <property type="match status" value="1"/>
</dbReference>
<dbReference type="InterPro" id="IPR036034">
    <property type="entry name" value="PDZ_sf"/>
</dbReference>
<dbReference type="InterPro" id="IPR020590">
    <property type="entry name" value="Guanylate_kinase_CS"/>
</dbReference>
<dbReference type="GO" id="GO:0016020">
    <property type="term" value="C:membrane"/>
    <property type="evidence" value="ECO:0007669"/>
    <property type="project" value="UniProtKB-SubCell"/>
</dbReference>
<gene>
    <name evidence="8" type="primary">MAGI2</name>
</gene>
<dbReference type="Gene3D" id="3.30.63.10">
    <property type="entry name" value="Guanylate Kinase phosphate binding domain"/>
    <property type="match status" value="1"/>
</dbReference>
<dbReference type="CDD" id="cd06733">
    <property type="entry name" value="PDZ3_MAGI-1_3-like"/>
    <property type="match status" value="1"/>
</dbReference>
<feature type="domain" description="PDZ" evidence="7">
    <location>
        <begin position="481"/>
        <end position="544"/>
    </location>
</feature>
<dbReference type="PANTHER" id="PTHR10316">
    <property type="entry name" value="MEMBRANE ASSOCIATED GUANYLATE KINASE-RELATED"/>
    <property type="match status" value="1"/>
</dbReference>
<dbReference type="InterPro" id="IPR036020">
    <property type="entry name" value="WW_dom_sf"/>
</dbReference>
<dbReference type="CDD" id="cd06734">
    <property type="entry name" value="PDZ4_MAGI-1_3-like"/>
    <property type="match status" value="1"/>
</dbReference>
<evidence type="ECO:0000256" key="4">
    <source>
        <dbReference type="SAM" id="MobiDB-lite"/>
    </source>
</evidence>
<evidence type="ECO:0000259" key="5">
    <source>
        <dbReference type="PROSITE" id="PS50020"/>
    </source>
</evidence>
<keyword evidence="8" id="KW-0808">Transferase</keyword>
<dbReference type="FunFam" id="2.20.70.10:FF:000001">
    <property type="entry name" value="Membrane-associated guanylate kinase, WW and PDZ domain-containing protein 1"/>
    <property type="match status" value="1"/>
</dbReference>
<dbReference type="Pfam" id="PF00625">
    <property type="entry name" value="Guanylate_kin"/>
    <property type="match status" value="1"/>
</dbReference>
<feature type="compositionally biased region" description="Polar residues" evidence="4">
    <location>
        <begin position="910"/>
        <end position="919"/>
    </location>
</feature>
<feature type="compositionally biased region" description="Polar residues" evidence="4">
    <location>
        <begin position="975"/>
        <end position="989"/>
    </location>
</feature>
<dbReference type="PANTHER" id="PTHR10316:SF40">
    <property type="entry name" value="LD27118P"/>
    <property type="match status" value="1"/>
</dbReference>
<dbReference type="Pfam" id="PF00595">
    <property type="entry name" value="PDZ"/>
    <property type="match status" value="6"/>
</dbReference>
<dbReference type="PROSITE" id="PS50106">
    <property type="entry name" value="PDZ"/>
    <property type="match status" value="6"/>
</dbReference>
<dbReference type="SUPFAM" id="SSF51045">
    <property type="entry name" value="WW domain"/>
    <property type="match status" value="2"/>
</dbReference>
<dbReference type="FunFam" id="2.30.42.10:FF:000005">
    <property type="entry name" value="Membrane associated guanylate kinase, WW and PDZ domain containing 1"/>
    <property type="match status" value="1"/>
</dbReference>
<comment type="subcellular location">
    <subcellularLocation>
        <location evidence="1">Membrane</location>
        <topology evidence="1">Peripheral membrane protein</topology>
    </subcellularLocation>
</comment>
<dbReference type="CDD" id="cd06735">
    <property type="entry name" value="PDZ5_MAGI-1_3-like"/>
    <property type="match status" value="1"/>
</dbReference>
<dbReference type="Gene3D" id="2.30.42.10">
    <property type="match status" value="6"/>
</dbReference>
<feature type="region of interest" description="Disordered" evidence="4">
    <location>
        <begin position="763"/>
        <end position="815"/>
    </location>
</feature>
<dbReference type="InterPro" id="IPR027417">
    <property type="entry name" value="P-loop_NTPase"/>
</dbReference>
<evidence type="ECO:0000256" key="3">
    <source>
        <dbReference type="ARBA" id="ARBA00023136"/>
    </source>
</evidence>
<dbReference type="Gene3D" id="2.20.70.10">
    <property type="match status" value="2"/>
</dbReference>
<keyword evidence="8" id="KW-0418">Kinase</keyword>
<feature type="domain" description="WW" evidence="5">
    <location>
        <begin position="260"/>
        <end position="293"/>
    </location>
</feature>
<dbReference type="OrthoDB" id="66881at2759"/>
<dbReference type="PROSITE" id="PS01159">
    <property type="entry name" value="WW_DOMAIN_1"/>
    <property type="match status" value="2"/>
</dbReference>
<feature type="domain" description="PDZ" evidence="7">
    <location>
        <begin position="658"/>
        <end position="740"/>
    </location>
</feature>